<organism evidence="9 10">
    <name type="scientific">Oceanobacillus caeni</name>
    <dbReference type="NCBI Taxonomy" id="405946"/>
    <lineage>
        <taxon>Bacteria</taxon>
        <taxon>Bacillati</taxon>
        <taxon>Bacillota</taxon>
        <taxon>Bacilli</taxon>
        <taxon>Bacillales</taxon>
        <taxon>Bacillaceae</taxon>
        <taxon>Oceanobacillus</taxon>
    </lineage>
</organism>
<feature type="transmembrane region" description="Helical" evidence="7">
    <location>
        <begin position="447"/>
        <end position="468"/>
    </location>
</feature>
<evidence type="ECO:0000256" key="1">
    <source>
        <dbReference type="ARBA" id="ARBA00004141"/>
    </source>
</evidence>
<dbReference type="InterPro" id="IPR031312">
    <property type="entry name" value="Na/sul_symport_CS"/>
</dbReference>
<dbReference type="InterPro" id="IPR004680">
    <property type="entry name" value="Cit_transptr-like_dom"/>
</dbReference>
<feature type="domain" description="RCK C-terminal" evidence="8">
    <location>
        <begin position="206"/>
        <end position="290"/>
    </location>
</feature>
<dbReference type="PROSITE" id="PS01271">
    <property type="entry name" value="NA_SULFATE"/>
    <property type="match status" value="1"/>
</dbReference>
<evidence type="ECO:0000256" key="3">
    <source>
        <dbReference type="ARBA" id="ARBA00022692"/>
    </source>
</evidence>
<accession>A0ABR5MGI8</accession>
<dbReference type="InterPro" id="IPR006037">
    <property type="entry name" value="RCK_C"/>
</dbReference>
<dbReference type="Proteomes" id="UP000037854">
    <property type="component" value="Unassembled WGS sequence"/>
</dbReference>
<feature type="transmembrane region" description="Helical" evidence="7">
    <location>
        <begin position="28"/>
        <end position="44"/>
    </location>
</feature>
<evidence type="ECO:0000256" key="4">
    <source>
        <dbReference type="ARBA" id="ARBA00022737"/>
    </source>
</evidence>
<keyword evidence="5 7" id="KW-1133">Transmembrane helix</keyword>
<feature type="transmembrane region" description="Helical" evidence="7">
    <location>
        <begin position="402"/>
        <end position="435"/>
    </location>
</feature>
<feature type="domain" description="RCK C-terminal" evidence="8">
    <location>
        <begin position="298"/>
        <end position="382"/>
    </location>
</feature>
<dbReference type="Gene3D" id="3.30.70.1450">
    <property type="entry name" value="Regulator of K+ conductance, C-terminal domain"/>
    <property type="match status" value="2"/>
</dbReference>
<feature type="transmembrane region" description="Helical" evidence="7">
    <location>
        <begin position="172"/>
        <end position="193"/>
    </location>
</feature>
<dbReference type="SUPFAM" id="SSF116726">
    <property type="entry name" value="TrkA C-terminal domain-like"/>
    <property type="match status" value="2"/>
</dbReference>
<dbReference type="PANTHER" id="PTHR43652:SF2">
    <property type="entry name" value="BASIC AMINO ACID ANTIPORTER YFCC-RELATED"/>
    <property type="match status" value="1"/>
</dbReference>
<sequence>MSLEMIAVLVLIIGMLVCLFLEVAQPGMIIFSVLVVLLITGILTPEEAFSGLSNEGMLTVALLFIVAGAVQKSGVIDRLMQYWLKNSRTQTDAMLRFFVPIAMFSAFINNTPIAVTFTPIIKNWCEEHGFSPSKFLIPLSYVTILGGTITLMGTSTNLVVHGMLLDYGLEGFSLFTLTVIGIPITLVGFLYLFTIGKKLLPDHKGFRQQVKEDVKSYIAEMEVEDFFPHVNQSVMKAGLRNLDGLYLIEIIRRNERVSPVRNSTIIQAGDRLIFAGEIATIAELQKINGLKLRTGTELELDDLKNGKTSLIEAVVSHQSVLLSKSIKQSQFRSRYDAGVIAIHRNNERIHGKVGDVILKPGDSLLLLAGMDFVEKYQQANDFYVVSQLDPPKTLNQDAWRDWFSITLFIGMIIVVSIGWLSMVKAMALAVVILFITKIIHAEDAKNFIQFDVLLVIASSFGIGVAMTKSGLAEWIASGLLVVGASSGIIVVLIMLYTLTNIFTEFLTNSAAAILMLPIGLEIAQALELDPMGIAVLIAISASASFITPIGYQTNLIVYGPGGYKFSDYVKVGTPLSILVMITAVTVIYHVWF</sequence>
<evidence type="ECO:0000259" key="8">
    <source>
        <dbReference type="PROSITE" id="PS51202"/>
    </source>
</evidence>
<keyword evidence="6 7" id="KW-0472">Membrane</keyword>
<feature type="transmembrane region" description="Helical" evidence="7">
    <location>
        <begin position="6"/>
        <end position="23"/>
    </location>
</feature>
<keyword evidence="10" id="KW-1185">Reference proteome</keyword>
<evidence type="ECO:0000313" key="9">
    <source>
        <dbReference type="EMBL" id="KPH71743.1"/>
    </source>
</evidence>
<comment type="caution">
    <text evidence="9">The sequence shown here is derived from an EMBL/GenBank/DDBJ whole genome shotgun (WGS) entry which is preliminary data.</text>
</comment>
<evidence type="ECO:0000313" key="10">
    <source>
        <dbReference type="Proteomes" id="UP000037854"/>
    </source>
</evidence>
<keyword evidence="3 7" id="KW-0812">Transmembrane</keyword>
<reference evidence="9 10" key="1">
    <citation type="submission" date="2015-07" db="EMBL/GenBank/DDBJ databases">
        <title>High-quality draft genome sequence of Oceanobacillus caeni HM6, a bacillus isolated from a human feces.</title>
        <authorList>
            <person name="Kumar J."/>
            <person name="Verma M.K."/>
            <person name="Pandey R."/>
            <person name="Bhambi M."/>
            <person name="Chauhan N."/>
        </authorList>
    </citation>
    <scope>NUCLEOTIDE SEQUENCE [LARGE SCALE GENOMIC DNA]</scope>
    <source>
        <strain evidence="9 10">HM6</strain>
    </source>
</reference>
<dbReference type="PROSITE" id="PS51202">
    <property type="entry name" value="RCK_C"/>
    <property type="match status" value="2"/>
</dbReference>
<dbReference type="Pfam" id="PF02080">
    <property type="entry name" value="TrkA_C"/>
    <property type="match status" value="2"/>
</dbReference>
<feature type="transmembrane region" description="Helical" evidence="7">
    <location>
        <begin position="141"/>
        <end position="160"/>
    </location>
</feature>
<feature type="transmembrane region" description="Helical" evidence="7">
    <location>
        <begin position="97"/>
        <end position="121"/>
    </location>
</feature>
<name>A0ABR5MGI8_9BACI</name>
<dbReference type="PANTHER" id="PTHR43652">
    <property type="entry name" value="BASIC AMINO ACID ANTIPORTER YFCC-RELATED"/>
    <property type="match status" value="1"/>
</dbReference>
<evidence type="ECO:0000256" key="7">
    <source>
        <dbReference type="SAM" id="Phobius"/>
    </source>
</evidence>
<dbReference type="RefSeq" id="WP_060669021.1">
    <property type="nucleotide sequence ID" value="NZ_LGTK01000065.1"/>
</dbReference>
<dbReference type="InterPro" id="IPR036721">
    <property type="entry name" value="RCK_C_sf"/>
</dbReference>
<feature type="transmembrane region" description="Helical" evidence="7">
    <location>
        <begin position="474"/>
        <end position="498"/>
    </location>
</feature>
<evidence type="ECO:0000256" key="2">
    <source>
        <dbReference type="ARBA" id="ARBA00022448"/>
    </source>
</evidence>
<keyword evidence="2" id="KW-0813">Transport</keyword>
<feature type="transmembrane region" description="Helical" evidence="7">
    <location>
        <begin position="56"/>
        <end position="76"/>
    </location>
</feature>
<feature type="transmembrane region" description="Helical" evidence="7">
    <location>
        <begin position="571"/>
        <end position="591"/>
    </location>
</feature>
<keyword evidence="4" id="KW-0677">Repeat</keyword>
<protein>
    <submittedName>
        <fullName evidence="9">Potassium transporter TrkA</fullName>
    </submittedName>
</protein>
<feature type="transmembrane region" description="Helical" evidence="7">
    <location>
        <begin position="505"/>
        <end position="526"/>
    </location>
</feature>
<evidence type="ECO:0000256" key="6">
    <source>
        <dbReference type="ARBA" id="ARBA00023136"/>
    </source>
</evidence>
<proteinExistence type="predicted"/>
<evidence type="ECO:0000256" key="5">
    <source>
        <dbReference type="ARBA" id="ARBA00022989"/>
    </source>
</evidence>
<feature type="transmembrane region" description="Helical" evidence="7">
    <location>
        <begin position="532"/>
        <end position="551"/>
    </location>
</feature>
<dbReference type="InterPro" id="IPR051679">
    <property type="entry name" value="DASS-Related_Transporters"/>
</dbReference>
<dbReference type="EMBL" id="LGTK01000065">
    <property type="protein sequence ID" value="KPH71743.1"/>
    <property type="molecule type" value="Genomic_DNA"/>
</dbReference>
<comment type="subcellular location">
    <subcellularLocation>
        <location evidence="1">Membrane</location>
        <topology evidence="1">Multi-pass membrane protein</topology>
    </subcellularLocation>
</comment>
<gene>
    <name evidence="9" type="ORF">AFL42_14495</name>
</gene>
<dbReference type="Pfam" id="PF03600">
    <property type="entry name" value="CitMHS"/>
    <property type="match status" value="1"/>
</dbReference>